<sequence length="84" mass="9706">MHEFLLSMIKAAIIINIFLVSEYVSGNFFVFFWYHHQLTILSELLCLFYSGHILAELLFSPFDIVNDKPTLLNFSTSVICLCIV</sequence>
<evidence type="ECO:0000256" key="1">
    <source>
        <dbReference type="SAM" id="Phobius"/>
    </source>
</evidence>
<keyword evidence="1" id="KW-1133">Transmembrane helix</keyword>
<reference evidence="2" key="1">
    <citation type="submission" date="2018-02" db="EMBL/GenBank/DDBJ databases">
        <title>Rhizophora mucronata_Transcriptome.</title>
        <authorList>
            <person name="Meera S.P."/>
            <person name="Sreeshan A."/>
            <person name="Augustine A."/>
        </authorList>
    </citation>
    <scope>NUCLEOTIDE SEQUENCE</scope>
    <source>
        <tissue evidence="2">Leaf</tissue>
    </source>
</reference>
<accession>A0A2P2M6S0</accession>
<feature type="transmembrane region" description="Helical" evidence="1">
    <location>
        <begin position="12"/>
        <end position="34"/>
    </location>
</feature>
<keyword evidence="1" id="KW-0472">Membrane</keyword>
<dbReference type="EMBL" id="GGEC01045402">
    <property type="protein sequence ID" value="MBX25886.1"/>
    <property type="molecule type" value="Transcribed_RNA"/>
</dbReference>
<evidence type="ECO:0000313" key="2">
    <source>
        <dbReference type="EMBL" id="MBX25886.1"/>
    </source>
</evidence>
<protein>
    <submittedName>
        <fullName evidence="2">Phosphatidylserine decarboxylase proenzyme 3-like isoform X3</fullName>
    </submittedName>
</protein>
<feature type="transmembrane region" description="Helical" evidence="1">
    <location>
        <begin position="40"/>
        <end position="59"/>
    </location>
</feature>
<name>A0A2P2M6S0_RHIMU</name>
<dbReference type="AlphaFoldDB" id="A0A2P2M6S0"/>
<proteinExistence type="predicted"/>
<keyword evidence="1" id="KW-0812">Transmembrane</keyword>
<organism evidence="2">
    <name type="scientific">Rhizophora mucronata</name>
    <name type="common">Asiatic mangrove</name>
    <dbReference type="NCBI Taxonomy" id="61149"/>
    <lineage>
        <taxon>Eukaryota</taxon>
        <taxon>Viridiplantae</taxon>
        <taxon>Streptophyta</taxon>
        <taxon>Embryophyta</taxon>
        <taxon>Tracheophyta</taxon>
        <taxon>Spermatophyta</taxon>
        <taxon>Magnoliopsida</taxon>
        <taxon>eudicotyledons</taxon>
        <taxon>Gunneridae</taxon>
        <taxon>Pentapetalae</taxon>
        <taxon>rosids</taxon>
        <taxon>fabids</taxon>
        <taxon>Malpighiales</taxon>
        <taxon>Rhizophoraceae</taxon>
        <taxon>Rhizophora</taxon>
    </lineage>
</organism>